<feature type="coiled-coil region" evidence="6">
    <location>
        <begin position="511"/>
        <end position="545"/>
    </location>
</feature>
<keyword evidence="9" id="KW-1185">Reference proteome</keyword>
<evidence type="ECO:0000256" key="4">
    <source>
        <dbReference type="ARBA" id="ARBA00023054"/>
    </source>
</evidence>
<dbReference type="PANTHER" id="PTHR37739:SF8">
    <property type="entry name" value="KINESIN-LIKE PROTEIN KIN-12D"/>
    <property type="match status" value="1"/>
</dbReference>
<dbReference type="OrthoDB" id="5366676at2759"/>
<feature type="compositionally biased region" description="Polar residues" evidence="7">
    <location>
        <begin position="112"/>
        <end position="123"/>
    </location>
</feature>
<dbReference type="AlphaFoldDB" id="A0A3N4HRS6"/>
<evidence type="ECO:0000256" key="6">
    <source>
        <dbReference type="SAM" id="Coils"/>
    </source>
</evidence>
<dbReference type="PANTHER" id="PTHR37739">
    <property type="entry name" value="KINESIN-LIKE PROTEIN KIN-12D"/>
    <property type="match status" value="1"/>
</dbReference>
<feature type="compositionally biased region" description="Polar residues" evidence="7">
    <location>
        <begin position="49"/>
        <end position="68"/>
    </location>
</feature>
<dbReference type="InterPro" id="IPR044986">
    <property type="entry name" value="KIF15/KIN-12"/>
</dbReference>
<feature type="compositionally biased region" description="Polar residues" evidence="7">
    <location>
        <begin position="220"/>
        <end position="245"/>
    </location>
</feature>
<keyword evidence="3" id="KW-0067">ATP-binding</keyword>
<feature type="compositionally biased region" description="Pro residues" evidence="7">
    <location>
        <begin position="318"/>
        <end position="336"/>
    </location>
</feature>
<evidence type="ECO:0000256" key="3">
    <source>
        <dbReference type="ARBA" id="ARBA00022840"/>
    </source>
</evidence>
<feature type="compositionally biased region" description="Polar residues" evidence="7">
    <location>
        <begin position="22"/>
        <end position="38"/>
    </location>
</feature>
<name>A0A3N4HRS6_ASCIM</name>
<evidence type="ECO:0000256" key="1">
    <source>
        <dbReference type="ARBA" id="ARBA00022701"/>
    </source>
</evidence>
<dbReference type="GO" id="GO:0005524">
    <property type="term" value="F:ATP binding"/>
    <property type="evidence" value="ECO:0007669"/>
    <property type="project" value="UniProtKB-KW"/>
</dbReference>
<sequence length="1251" mass="138845">MPPSKGLFSRRKQSTEEAFGPTQFQASYGEDNGSSLATDGSPGNRVHQGESTPSRGHQSMLNPLPSSGRQKRPQIHGSSKPASTVVTAALGSAGGDALAFAPSAKSQGRRVVSTSENYHQSYSRPAPGHQHHQSYNGPAHAEKLSASLFPQTTTTTNGTTDKLKKNSILPARSKSDSITSTFQRITGGKRKEKEKDKERERQKERERLSSAAGEKELKHNQFSGGENYTRANGSSFDHGSRNGHSSLDFRLHHSLTSRQPRHHHQQFQPQSTNLRQNQPSYSEAPELRPTSSGSTVDSDQDVPPTPPTKSPIKAEFDIPPPPPPHTVPLPISPPPLDTSRPPIISPLDFEPPSSPSTPSTATPPPSHRRTRSDSLPAASGLTAMPARFDFGPSFDWMHTYNPPSTTSRPSSSPRTPTNNGNGDIGLGIGMPIMASENLDKVLRSSSSNLLNQPTPPKSNNDSLVMENELLRKALLQKNEIIKSLDPGRILSKSDAPKNETQRVNAILCRRVAVLEEALSSKEGAYKRAQDRHKEIKAAHQSLIETLRTSHAKEVAGLKSQITRLETAGGIGANFGGVGIDFDGFRGLREERNEKQERLSPFSLPPLPQRSGSAPNGHGKTEQVEDLRRMLAEEIARRKEAERKLEESAQRSRSDMELALTENERIRTQDTSAHILELRRTIEEERRARESTKRELVDANELVEQLRRDRDELVGHEERMRSEVNEELRELRGNYDDLMGRYEEVTEEADSLRGVVDELSLEVEEGRKEIDKMKQKIEIREQEIERLGKEYEESKKTKDELLEKAFAIGETLKKERLKNKGLQKEARAAGTSIRRTGSGGSSLLDIEPPLTPITPSPMTAGFPTDADTQQLRQLLDAKSREVDELLTENNSLREHCDLFKLDIKNYKRDARGLRKEIIALQSQVSFLSDSLALEKRLALPAGTPPSDIEGLLAGMISTIKDENLRFKAEITDLSERLKRSDTARQEAVDDNKTLKRKLETFTSQQSLVLQALEADVARLRTEKVQLQEESNRKINDLKLRLRDCPPSQKDEKLSYSALPSFGATDTFYPEFTPQLDRKSTFPVEEEPQGPLSDSDLPGRTLSGRRRKSESRKKVQAHQHKISIEAAELHRRASKRMSLETPLPSPPPKDIQFTHGGGPIRPAIGGPSRHTFGSGDAKPPSLQESLTQTKHGRSGSIVSALSAETPPPRSETVDSGSAGSWQVVNKEKEVERKVSVVSDLQKKEEDNELVIYW</sequence>
<feature type="compositionally biased region" description="Basic residues" evidence="7">
    <location>
        <begin position="1101"/>
        <end position="1119"/>
    </location>
</feature>
<protein>
    <submittedName>
        <fullName evidence="8">Uncharacterized protein</fullName>
    </submittedName>
</protein>
<feature type="region of interest" description="Disordered" evidence="7">
    <location>
        <begin position="592"/>
        <end position="622"/>
    </location>
</feature>
<evidence type="ECO:0000256" key="2">
    <source>
        <dbReference type="ARBA" id="ARBA00022741"/>
    </source>
</evidence>
<feature type="region of interest" description="Disordered" evidence="7">
    <location>
        <begin position="1078"/>
        <end position="1226"/>
    </location>
</feature>
<feature type="compositionally biased region" description="Polar residues" evidence="7">
    <location>
        <begin position="271"/>
        <end position="281"/>
    </location>
</feature>
<feature type="region of interest" description="Disordered" evidence="7">
    <location>
        <begin position="399"/>
        <end position="421"/>
    </location>
</feature>
<feature type="coiled-coil region" evidence="6">
    <location>
        <begin position="623"/>
        <end position="650"/>
    </location>
</feature>
<feature type="region of interest" description="Disordered" evidence="7">
    <location>
        <begin position="98"/>
        <end position="379"/>
    </location>
</feature>
<dbReference type="Proteomes" id="UP000275078">
    <property type="component" value="Unassembled WGS sequence"/>
</dbReference>
<feature type="coiled-coil region" evidence="6">
    <location>
        <begin position="674"/>
        <end position="803"/>
    </location>
</feature>
<evidence type="ECO:0000313" key="9">
    <source>
        <dbReference type="Proteomes" id="UP000275078"/>
    </source>
</evidence>
<evidence type="ECO:0000256" key="7">
    <source>
        <dbReference type="SAM" id="MobiDB-lite"/>
    </source>
</evidence>
<keyword evidence="4 6" id="KW-0175">Coiled coil</keyword>
<feature type="coiled-coil region" evidence="6">
    <location>
        <begin position="983"/>
        <end position="1035"/>
    </location>
</feature>
<feature type="compositionally biased region" description="Polar residues" evidence="7">
    <location>
        <begin position="1211"/>
        <end position="1220"/>
    </location>
</feature>
<accession>A0A3N4HRS6</accession>
<reference evidence="8 9" key="1">
    <citation type="journal article" date="2018" name="Nat. Ecol. Evol.">
        <title>Pezizomycetes genomes reveal the molecular basis of ectomycorrhizal truffle lifestyle.</title>
        <authorList>
            <person name="Murat C."/>
            <person name="Payen T."/>
            <person name="Noel B."/>
            <person name="Kuo A."/>
            <person name="Morin E."/>
            <person name="Chen J."/>
            <person name="Kohler A."/>
            <person name="Krizsan K."/>
            <person name="Balestrini R."/>
            <person name="Da Silva C."/>
            <person name="Montanini B."/>
            <person name="Hainaut M."/>
            <person name="Levati E."/>
            <person name="Barry K.W."/>
            <person name="Belfiori B."/>
            <person name="Cichocki N."/>
            <person name="Clum A."/>
            <person name="Dockter R.B."/>
            <person name="Fauchery L."/>
            <person name="Guy J."/>
            <person name="Iotti M."/>
            <person name="Le Tacon F."/>
            <person name="Lindquist E.A."/>
            <person name="Lipzen A."/>
            <person name="Malagnac F."/>
            <person name="Mello A."/>
            <person name="Molinier V."/>
            <person name="Miyauchi S."/>
            <person name="Poulain J."/>
            <person name="Riccioni C."/>
            <person name="Rubini A."/>
            <person name="Sitrit Y."/>
            <person name="Splivallo R."/>
            <person name="Traeger S."/>
            <person name="Wang M."/>
            <person name="Zifcakova L."/>
            <person name="Wipf D."/>
            <person name="Zambonelli A."/>
            <person name="Paolocci F."/>
            <person name="Nowrousian M."/>
            <person name="Ottonello S."/>
            <person name="Baldrian P."/>
            <person name="Spatafora J.W."/>
            <person name="Henrissat B."/>
            <person name="Nagy L.G."/>
            <person name="Aury J.M."/>
            <person name="Wincker P."/>
            <person name="Grigoriev I.V."/>
            <person name="Bonfante P."/>
            <person name="Martin F.M."/>
        </authorList>
    </citation>
    <scope>NUCLEOTIDE SEQUENCE [LARGE SCALE GENOMIC DNA]</scope>
    <source>
        <strain evidence="8 9">RN42</strain>
    </source>
</reference>
<feature type="compositionally biased region" description="Basic residues" evidence="7">
    <location>
        <begin position="252"/>
        <end position="265"/>
    </location>
</feature>
<keyword evidence="1" id="KW-0493">Microtubule</keyword>
<organism evidence="8 9">
    <name type="scientific">Ascobolus immersus RN42</name>
    <dbReference type="NCBI Taxonomy" id="1160509"/>
    <lineage>
        <taxon>Eukaryota</taxon>
        <taxon>Fungi</taxon>
        <taxon>Dikarya</taxon>
        <taxon>Ascomycota</taxon>
        <taxon>Pezizomycotina</taxon>
        <taxon>Pezizomycetes</taxon>
        <taxon>Pezizales</taxon>
        <taxon>Ascobolaceae</taxon>
        <taxon>Ascobolus</taxon>
    </lineage>
</organism>
<dbReference type="GO" id="GO:0005874">
    <property type="term" value="C:microtubule"/>
    <property type="evidence" value="ECO:0007669"/>
    <property type="project" value="UniProtKB-KW"/>
</dbReference>
<proteinExistence type="predicted"/>
<feature type="region of interest" description="Disordered" evidence="7">
    <location>
        <begin position="1"/>
        <end position="83"/>
    </location>
</feature>
<evidence type="ECO:0000313" key="8">
    <source>
        <dbReference type="EMBL" id="RPA75997.1"/>
    </source>
</evidence>
<feature type="compositionally biased region" description="Low complexity" evidence="7">
    <location>
        <begin position="402"/>
        <end position="421"/>
    </location>
</feature>
<feature type="coiled-coil region" evidence="6">
    <location>
        <begin position="867"/>
        <end position="922"/>
    </location>
</feature>
<dbReference type="EMBL" id="ML119753">
    <property type="protein sequence ID" value="RPA75997.1"/>
    <property type="molecule type" value="Genomic_DNA"/>
</dbReference>
<keyword evidence="2" id="KW-0547">Nucleotide-binding</keyword>
<evidence type="ECO:0000256" key="5">
    <source>
        <dbReference type="ARBA" id="ARBA00023175"/>
    </source>
</evidence>
<feature type="compositionally biased region" description="Basic and acidic residues" evidence="7">
    <location>
        <begin position="189"/>
        <end position="219"/>
    </location>
</feature>
<keyword evidence="5" id="KW-0505">Motor protein</keyword>
<dbReference type="STRING" id="1160509.A0A3N4HRS6"/>
<gene>
    <name evidence="8" type="ORF">BJ508DRAFT_331595</name>
</gene>
<feature type="region of interest" description="Disordered" evidence="7">
    <location>
        <begin position="822"/>
        <end position="846"/>
    </location>
</feature>